<dbReference type="PANTHER" id="PTHR12196">
    <property type="entry name" value="DOMAIN OF UNKNOWN FUNCTION 71 DUF71 -CONTAINING PROTEIN"/>
    <property type="match status" value="1"/>
</dbReference>
<protein>
    <recommendedName>
        <fullName evidence="1">Diphthamide synthase domain-containing protein</fullName>
    </recommendedName>
</protein>
<dbReference type="Gene3D" id="3.40.50.620">
    <property type="entry name" value="HUPs"/>
    <property type="match status" value="1"/>
</dbReference>
<sequence>MSHVASWSGGKDSCFALYEAVDRGYKISHLVNFISEEFHRVSFQGTEARLIQLQSQAIGIPLLQKETTWDGYEQEFKEVVRSLIPSGVTGMVFGDIYLQEHKDWVERVCNDLGIEAVEPLWGKSTEEILSSFIDVGFEAVIVSAKADLIGEDWIGRR</sequence>
<dbReference type="SUPFAM" id="SSF52402">
    <property type="entry name" value="Adenine nucleotide alpha hydrolases-like"/>
    <property type="match status" value="1"/>
</dbReference>
<dbReference type="PANTHER" id="PTHR12196:SF2">
    <property type="entry name" value="DIPHTHINE--AMMONIA LIGASE"/>
    <property type="match status" value="1"/>
</dbReference>
<dbReference type="CDD" id="cd01994">
    <property type="entry name" value="AANH_PF0828-like"/>
    <property type="match status" value="1"/>
</dbReference>
<feature type="non-terminal residue" evidence="2">
    <location>
        <position position="157"/>
    </location>
</feature>
<dbReference type="Pfam" id="PF01902">
    <property type="entry name" value="Diphthami_syn_2"/>
    <property type="match status" value="1"/>
</dbReference>
<gene>
    <name evidence="2" type="ORF">S12H4_56439</name>
</gene>
<proteinExistence type="predicted"/>
<feature type="domain" description="Diphthamide synthase" evidence="1">
    <location>
        <begin position="2"/>
        <end position="157"/>
    </location>
</feature>
<dbReference type="EMBL" id="BARW01036347">
    <property type="protein sequence ID" value="GAJ25141.1"/>
    <property type="molecule type" value="Genomic_DNA"/>
</dbReference>
<organism evidence="2">
    <name type="scientific">marine sediment metagenome</name>
    <dbReference type="NCBI Taxonomy" id="412755"/>
    <lineage>
        <taxon>unclassified sequences</taxon>
        <taxon>metagenomes</taxon>
        <taxon>ecological metagenomes</taxon>
    </lineage>
</organism>
<evidence type="ECO:0000313" key="2">
    <source>
        <dbReference type="EMBL" id="GAJ25141.1"/>
    </source>
</evidence>
<dbReference type="InterPro" id="IPR014729">
    <property type="entry name" value="Rossmann-like_a/b/a_fold"/>
</dbReference>
<dbReference type="NCBIfam" id="TIGR00290">
    <property type="entry name" value="MJ0570_dom"/>
    <property type="match status" value="1"/>
</dbReference>
<reference evidence="2" key="1">
    <citation type="journal article" date="2014" name="Front. Microbiol.">
        <title>High frequency of phylogenetically diverse reductive dehalogenase-homologous genes in deep subseafloor sedimentary metagenomes.</title>
        <authorList>
            <person name="Kawai M."/>
            <person name="Futagami T."/>
            <person name="Toyoda A."/>
            <person name="Takaki Y."/>
            <person name="Nishi S."/>
            <person name="Hori S."/>
            <person name="Arai W."/>
            <person name="Tsubouchi T."/>
            <person name="Morono Y."/>
            <person name="Uchiyama I."/>
            <person name="Ito T."/>
            <person name="Fujiyama A."/>
            <person name="Inagaki F."/>
            <person name="Takami H."/>
        </authorList>
    </citation>
    <scope>NUCLEOTIDE SEQUENCE</scope>
    <source>
        <strain evidence="2">Expedition CK06-06</strain>
    </source>
</reference>
<dbReference type="GO" id="GO:0017183">
    <property type="term" value="P:protein histidyl modification to diphthamide"/>
    <property type="evidence" value="ECO:0007669"/>
    <property type="project" value="TreeGrafter"/>
</dbReference>
<dbReference type="GO" id="GO:0017178">
    <property type="term" value="F:diphthine-ammonia ligase activity"/>
    <property type="evidence" value="ECO:0007669"/>
    <property type="project" value="TreeGrafter"/>
</dbReference>
<accession>X1VZ47</accession>
<dbReference type="InterPro" id="IPR002761">
    <property type="entry name" value="Diphthami_syn_dom"/>
</dbReference>
<dbReference type="AlphaFoldDB" id="X1VZ47"/>
<name>X1VZ47_9ZZZZ</name>
<evidence type="ECO:0000259" key="1">
    <source>
        <dbReference type="Pfam" id="PF01902"/>
    </source>
</evidence>
<dbReference type="InterPro" id="IPR030662">
    <property type="entry name" value="DPH6/MJ0570"/>
</dbReference>
<comment type="caution">
    <text evidence="2">The sequence shown here is derived from an EMBL/GenBank/DDBJ whole genome shotgun (WGS) entry which is preliminary data.</text>
</comment>